<protein>
    <submittedName>
        <fullName evidence="1">Uncharacterized protein</fullName>
    </submittedName>
</protein>
<dbReference type="Proteomes" id="UP000657372">
    <property type="component" value="Unassembled WGS sequence"/>
</dbReference>
<proteinExistence type="predicted"/>
<evidence type="ECO:0000313" key="1">
    <source>
        <dbReference type="EMBL" id="MBF8176714.1"/>
    </source>
</evidence>
<sequence>MNTSWGSEEDMEIDDEFIADIEHLVPSRQRNHGDIGTLDFYDRQDRMAREFSDKPR</sequence>
<comment type="caution">
    <text evidence="1">The sequence shown here is derived from an EMBL/GenBank/DDBJ whole genome shotgun (WGS) entry which is preliminary data.</text>
</comment>
<keyword evidence="2" id="KW-1185">Reference proteome</keyword>
<evidence type="ECO:0000313" key="2">
    <source>
        <dbReference type="Proteomes" id="UP000657372"/>
    </source>
</evidence>
<gene>
    <name evidence="1" type="ORF">IXC47_03345</name>
</gene>
<name>A0ABS0ERN2_9BURK</name>
<accession>A0ABS0ERN2</accession>
<reference evidence="1 2" key="1">
    <citation type="submission" date="2020-11" db="EMBL/GenBank/DDBJ databases">
        <title>WGS of Herminiimonas contaminans strain Marseille-Q4544 isolated from planarians Schmidtea mediterranea.</title>
        <authorList>
            <person name="Kangale L."/>
        </authorList>
    </citation>
    <scope>NUCLEOTIDE SEQUENCE [LARGE SCALE GENOMIC DNA]</scope>
    <source>
        <strain evidence="1 2">Marseille-Q4544</strain>
    </source>
</reference>
<dbReference type="RefSeq" id="WP_175625532.1">
    <property type="nucleotide sequence ID" value="NZ_JADOEL010000002.1"/>
</dbReference>
<organism evidence="1 2">
    <name type="scientific">Herminiimonas contaminans</name>
    <dbReference type="NCBI Taxonomy" id="1111140"/>
    <lineage>
        <taxon>Bacteria</taxon>
        <taxon>Pseudomonadati</taxon>
        <taxon>Pseudomonadota</taxon>
        <taxon>Betaproteobacteria</taxon>
        <taxon>Burkholderiales</taxon>
        <taxon>Oxalobacteraceae</taxon>
        <taxon>Herminiimonas</taxon>
    </lineage>
</organism>
<dbReference type="EMBL" id="JADOEL010000002">
    <property type="protein sequence ID" value="MBF8176714.1"/>
    <property type="molecule type" value="Genomic_DNA"/>
</dbReference>